<gene>
    <name evidence="2" type="ORF">HGRIS_010546</name>
</gene>
<feature type="transmembrane region" description="Helical" evidence="1">
    <location>
        <begin position="111"/>
        <end position="131"/>
    </location>
</feature>
<reference evidence="3" key="1">
    <citation type="submission" date="2024-06" db="EMBL/GenBank/DDBJ databases">
        <title>Multi-omics analyses provide insights into the biosynthesis of the anticancer antibiotic pleurotin in Hohenbuehelia grisea.</title>
        <authorList>
            <person name="Weaver J.A."/>
            <person name="Alberti F."/>
        </authorList>
    </citation>
    <scope>NUCLEOTIDE SEQUENCE [LARGE SCALE GENOMIC DNA]</scope>
    <source>
        <strain evidence="3">T-177</strain>
    </source>
</reference>
<name>A0ABR3IXE3_9AGAR</name>
<proteinExistence type="predicted"/>
<organism evidence="2 3">
    <name type="scientific">Hohenbuehelia grisea</name>
    <dbReference type="NCBI Taxonomy" id="104357"/>
    <lineage>
        <taxon>Eukaryota</taxon>
        <taxon>Fungi</taxon>
        <taxon>Dikarya</taxon>
        <taxon>Basidiomycota</taxon>
        <taxon>Agaricomycotina</taxon>
        <taxon>Agaricomycetes</taxon>
        <taxon>Agaricomycetidae</taxon>
        <taxon>Agaricales</taxon>
        <taxon>Pleurotineae</taxon>
        <taxon>Pleurotaceae</taxon>
        <taxon>Hohenbuehelia</taxon>
    </lineage>
</organism>
<dbReference type="Proteomes" id="UP001556367">
    <property type="component" value="Unassembled WGS sequence"/>
</dbReference>
<feature type="transmembrane region" description="Helical" evidence="1">
    <location>
        <begin position="71"/>
        <end position="91"/>
    </location>
</feature>
<keyword evidence="1" id="KW-0472">Membrane</keyword>
<comment type="caution">
    <text evidence="2">The sequence shown here is derived from an EMBL/GenBank/DDBJ whole genome shotgun (WGS) entry which is preliminary data.</text>
</comment>
<keyword evidence="1" id="KW-0812">Transmembrane</keyword>
<keyword evidence="1" id="KW-1133">Transmembrane helix</keyword>
<evidence type="ECO:0000256" key="1">
    <source>
        <dbReference type="SAM" id="Phobius"/>
    </source>
</evidence>
<evidence type="ECO:0000313" key="3">
    <source>
        <dbReference type="Proteomes" id="UP001556367"/>
    </source>
</evidence>
<sequence>MIVCAASLFLSDGYQHKECTPFLDAAIVHAANLLPPWSTLALSAETYSSPIGFPTWPDKVFCISRLVATPYAISLTFLIGGLLLSPTYLAVPSCSAAAEEHLSAFDSFTVRMISLSLKMFPLAMVLVLIAAMTRTRSHNTSLSSDREVQPIGDKALLRVSKCAPREEIVSGTPTSHLLLICVVNQMISATLSSLFAPSSHTPFALEVVDTMLPVVAAILLGAEYIYTDTRPTSIFGVTEQEPFA</sequence>
<keyword evidence="3" id="KW-1185">Reference proteome</keyword>
<dbReference type="EMBL" id="JASNQZ010000014">
    <property type="protein sequence ID" value="KAL0947912.1"/>
    <property type="molecule type" value="Genomic_DNA"/>
</dbReference>
<accession>A0ABR3IXE3</accession>
<evidence type="ECO:0000313" key="2">
    <source>
        <dbReference type="EMBL" id="KAL0947912.1"/>
    </source>
</evidence>
<protein>
    <submittedName>
        <fullName evidence="2">Uncharacterized protein</fullName>
    </submittedName>
</protein>